<evidence type="ECO:0000313" key="3">
    <source>
        <dbReference type="Proteomes" id="UP000683360"/>
    </source>
</evidence>
<proteinExistence type="predicted"/>
<name>A0A8S3R178_MYTED</name>
<keyword evidence="3" id="KW-1185">Reference proteome</keyword>
<evidence type="ECO:0000313" key="2">
    <source>
        <dbReference type="EMBL" id="CAG2202771.1"/>
    </source>
</evidence>
<sequence length="391" mass="44388">MYYSYLDKGLVLVAIFIVIPRTSGLRCLSCQFARNVTDCFRTEAQCEDGEEQCYLRKVMLPNMEIAFIAGCKSDKVCSFDEHQIGDGKRQIEFSHGHMIDLVMCSECCTAGPNKDGVPCNGYLCGQRPTLNPNYVWCAECDKTDDPTKCSRFVQCPSNEVCSQDLYVSNQQLIYSLGCRRKQICDKTHEAYTDTHGRKREHGSINICSSCCNTRECNQGVCHLIRQKSVKGSYYNQTHAFEQLETEESSGTDSITDFGNQSVSSRKLNSSGTCISREESENENSETCVNAGCVRLKNKMAYVIKTKKSEVELPYLPKNGKLKNGTDVTLDWYKDADERELFDILRHIVHEEGDSYPQDEMSNIDDFRSYYLSHDVFVCKKHQLGKSLEGFM</sequence>
<comment type="caution">
    <text evidence="2">The sequence shown here is derived from an EMBL/GenBank/DDBJ whole genome shotgun (WGS) entry which is preliminary data.</text>
</comment>
<feature type="compositionally biased region" description="Polar residues" evidence="1">
    <location>
        <begin position="250"/>
        <end position="267"/>
    </location>
</feature>
<dbReference type="AlphaFoldDB" id="A0A8S3R178"/>
<reference evidence="2" key="1">
    <citation type="submission" date="2021-03" db="EMBL/GenBank/DDBJ databases">
        <authorList>
            <person name="Bekaert M."/>
        </authorList>
    </citation>
    <scope>NUCLEOTIDE SEQUENCE</scope>
</reference>
<evidence type="ECO:0000256" key="1">
    <source>
        <dbReference type="SAM" id="MobiDB-lite"/>
    </source>
</evidence>
<accession>A0A8S3R178</accession>
<feature type="region of interest" description="Disordered" evidence="1">
    <location>
        <begin position="244"/>
        <end position="267"/>
    </location>
</feature>
<dbReference type="OrthoDB" id="6080300at2759"/>
<protein>
    <submittedName>
        <fullName evidence="2">Uncharacterized protein</fullName>
    </submittedName>
</protein>
<organism evidence="2 3">
    <name type="scientific">Mytilus edulis</name>
    <name type="common">Blue mussel</name>
    <dbReference type="NCBI Taxonomy" id="6550"/>
    <lineage>
        <taxon>Eukaryota</taxon>
        <taxon>Metazoa</taxon>
        <taxon>Spiralia</taxon>
        <taxon>Lophotrochozoa</taxon>
        <taxon>Mollusca</taxon>
        <taxon>Bivalvia</taxon>
        <taxon>Autobranchia</taxon>
        <taxon>Pteriomorphia</taxon>
        <taxon>Mytilida</taxon>
        <taxon>Mytiloidea</taxon>
        <taxon>Mytilidae</taxon>
        <taxon>Mytilinae</taxon>
        <taxon>Mytilus</taxon>
    </lineage>
</organism>
<dbReference type="EMBL" id="CAJPWZ010000899">
    <property type="protein sequence ID" value="CAG2202771.1"/>
    <property type="molecule type" value="Genomic_DNA"/>
</dbReference>
<gene>
    <name evidence="2" type="ORF">MEDL_17339</name>
</gene>
<dbReference type="Proteomes" id="UP000683360">
    <property type="component" value="Unassembled WGS sequence"/>
</dbReference>